<feature type="region of interest" description="Disordered" evidence="1">
    <location>
        <begin position="20"/>
        <end position="50"/>
    </location>
</feature>
<name>A0AAX6HTS8_IRIPA</name>
<accession>A0AAX6HTS8</accession>
<sequence>MLSLLPNSYNLLTTTLSHPLHIGPTGSHHHSHPPPPPPPPPLAIWAPSDPTISSPPPIEVRHVSDCRGVVKFGCRYSKALLKIASAYFMLFYMNTL</sequence>
<keyword evidence="3" id="KW-1185">Reference proteome</keyword>
<evidence type="ECO:0000256" key="1">
    <source>
        <dbReference type="SAM" id="MobiDB-lite"/>
    </source>
</evidence>
<dbReference type="Proteomes" id="UP001140949">
    <property type="component" value="Unassembled WGS sequence"/>
</dbReference>
<protein>
    <submittedName>
        <fullName evidence="2">Guanine nucleotide-binding protein subunit gamma 1</fullName>
    </submittedName>
</protein>
<reference evidence="2" key="2">
    <citation type="submission" date="2023-04" db="EMBL/GenBank/DDBJ databases">
        <authorList>
            <person name="Bruccoleri R.E."/>
            <person name="Oakeley E.J."/>
            <person name="Faust A.-M."/>
            <person name="Dessus-Babus S."/>
            <person name="Altorfer M."/>
            <person name="Burckhardt D."/>
            <person name="Oertli M."/>
            <person name="Naumann U."/>
            <person name="Petersen F."/>
            <person name="Wong J."/>
        </authorList>
    </citation>
    <scope>NUCLEOTIDE SEQUENCE</scope>
    <source>
        <strain evidence="2">GSM-AAB239-AS_SAM_17_03QT</strain>
        <tissue evidence="2">Leaf</tissue>
    </source>
</reference>
<evidence type="ECO:0000313" key="3">
    <source>
        <dbReference type="Proteomes" id="UP001140949"/>
    </source>
</evidence>
<comment type="caution">
    <text evidence="2">The sequence shown here is derived from an EMBL/GenBank/DDBJ whole genome shotgun (WGS) entry which is preliminary data.</text>
</comment>
<dbReference type="EMBL" id="JANAVB010007081">
    <property type="protein sequence ID" value="KAJ6843685.1"/>
    <property type="molecule type" value="Genomic_DNA"/>
</dbReference>
<reference evidence="2" key="1">
    <citation type="journal article" date="2023" name="GigaByte">
        <title>Genome assembly of the bearded iris, Iris pallida Lam.</title>
        <authorList>
            <person name="Bruccoleri R.E."/>
            <person name="Oakeley E.J."/>
            <person name="Faust A.M.E."/>
            <person name="Altorfer M."/>
            <person name="Dessus-Babus S."/>
            <person name="Burckhardt D."/>
            <person name="Oertli M."/>
            <person name="Naumann U."/>
            <person name="Petersen F."/>
            <person name="Wong J."/>
        </authorList>
    </citation>
    <scope>NUCLEOTIDE SEQUENCE</scope>
    <source>
        <strain evidence="2">GSM-AAB239-AS_SAM_17_03QT</strain>
    </source>
</reference>
<gene>
    <name evidence="2" type="ORF">M6B38_295405</name>
</gene>
<proteinExistence type="predicted"/>
<organism evidence="2 3">
    <name type="scientific">Iris pallida</name>
    <name type="common">Sweet iris</name>
    <dbReference type="NCBI Taxonomy" id="29817"/>
    <lineage>
        <taxon>Eukaryota</taxon>
        <taxon>Viridiplantae</taxon>
        <taxon>Streptophyta</taxon>
        <taxon>Embryophyta</taxon>
        <taxon>Tracheophyta</taxon>
        <taxon>Spermatophyta</taxon>
        <taxon>Magnoliopsida</taxon>
        <taxon>Liliopsida</taxon>
        <taxon>Asparagales</taxon>
        <taxon>Iridaceae</taxon>
        <taxon>Iridoideae</taxon>
        <taxon>Irideae</taxon>
        <taxon>Iris</taxon>
    </lineage>
</organism>
<dbReference type="AlphaFoldDB" id="A0AAX6HTS8"/>
<evidence type="ECO:0000313" key="2">
    <source>
        <dbReference type="EMBL" id="KAJ6843685.1"/>
    </source>
</evidence>
<feature type="compositionally biased region" description="Pro residues" evidence="1">
    <location>
        <begin position="33"/>
        <end position="42"/>
    </location>
</feature>